<dbReference type="EMBL" id="QZCH01000047">
    <property type="protein sequence ID" value="RJG37762.1"/>
    <property type="molecule type" value="Genomic_DNA"/>
</dbReference>
<reference evidence="1 2" key="2">
    <citation type="submission" date="2019-01" db="EMBL/GenBank/DDBJ databases">
        <title>Motilimonas pumilus sp. nov., isolated from the gut of sea cucumber (Apostichopus japonicus).</title>
        <authorList>
            <person name="Wang F.-Q."/>
            <person name="Ren L.-H."/>
            <person name="Lin Y.-W."/>
            <person name="Sun G.-H."/>
            <person name="Du Z.-J."/>
            <person name="Zhao J.-X."/>
            <person name="Liu X.-J."/>
            <person name="Liu L.-J."/>
        </authorList>
    </citation>
    <scope>NUCLEOTIDE SEQUENCE [LARGE SCALE GENOMIC DNA]</scope>
    <source>
        <strain evidence="1 2">PLHSC7-2</strain>
    </source>
</reference>
<comment type="caution">
    <text evidence="1">The sequence shown here is derived from an EMBL/GenBank/DDBJ whole genome shotgun (WGS) entry which is preliminary data.</text>
</comment>
<organism evidence="1 2">
    <name type="scientific">Motilimonas pumila</name>
    <dbReference type="NCBI Taxonomy" id="2303987"/>
    <lineage>
        <taxon>Bacteria</taxon>
        <taxon>Pseudomonadati</taxon>
        <taxon>Pseudomonadota</taxon>
        <taxon>Gammaproteobacteria</taxon>
        <taxon>Alteromonadales</taxon>
        <taxon>Alteromonadales genera incertae sedis</taxon>
        <taxon>Motilimonas</taxon>
    </lineage>
</organism>
<gene>
    <name evidence="1" type="ORF">D1Z90_19610</name>
</gene>
<dbReference type="GO" id="GO:0006308">
    <property type="term" value="P:DNA catabolic process"/>
    <property type="evidence" value="ECO:0007669"/>
    <property type="project" value="InterPro"/>
</dbReference>
<dbReference type="OrthoDB" id="7066568at2"/>
<dbReference type="NCBIfam" id="NF045605">
    <property type="entry name" value="xseB_Acin_var"/>
    <property type="match status" value="1"/>
</dbReference>
<proteinExistence type="predicted"/>
<protein>
    <submittedName>
        <fullName evidence="1">ATPase</fullName>
    </submittedName>
</protein>
<dbReference type="GO" id="GO:0008855">
    <property type="term" value="F:exodeoxyribonuclease VII activity"/>
    <property type="evidence" value="ECO:0007669"/>
    <property type="project" value="InterPro"/>
</dbReference>
<evidence type="ECO:0000313" key="2">
    <source>
        <dbReference type="Proteomes" id="UP000283255"/>
    </source>
</evidence>
<reference evidence="1 2" key="1">
    <citation type="submission" date="2018-09" db="EMBL/GenBank/DDBJ databases">
        <authorList>
            <person name="Wang F."/>
        </authorList>
    </citation>
    <scope>NUCLEOTIDE SEQUENCE [LARGE SCALE GENOMIC DNA]</scope>
    <source>
        <strain evidence="1 2">PLHSC7-2</strain>
    </source>
</reference>
<dbReference type="InterPro" id="IPR037004">
    <property type="entry name" value="Exonuc_VII_ssu_sf"/>
</dbReference>
<dbReference type="SUPFAM" id="SSF116842">
    <property type="entry name" value="XseB-like"/>
    <property type="match status" value="1"/>
</dbReference>
<keyword evidence="2" id="KW-1185">Reference proteome</keyword>
<dbReference type="GO" id="GO:0009318">
    <property type="term" value="C:exodeoxyribonuclease VII complex"/>
    <property type="evidence" value="ECO:0007669"/>
    <property type="project" value="InterPro"/>
</dbReference>
<dbReference type="Proteomes" id="UP000283255">
    <property type="component" value="Unassembled WGS sequence"/>
</dbReference>
<dbReference type="AlphaFoldDB" id="A0A418Y9L4"/>
<dbReference type="Gene3D" id="1.10.287.1040">
    <property type="entry name" value="Exonuclease VII, small subunit"/>
    <property type="match status" value="1"/>
</dbReference>
<accession>A0A418Y9L4</accession>
<dbReference type="RefSeq" id="WP_119912491.1">
    <property type="nucleotide sequence ID" value="NZ_QZCH01000047.1"/>
</dbReference>
<name>A0A418Y9L4_9GAMM</name>
<evidence type="ECO:0000313" key="1">
    <source>
        <dbReference type="EMBL" id="RJG37762.1"/>
    </source>
</evidence>
<sequence>MNKKTFTYMESYQQLKDAADKLSQQTVPDVDAIIPLVEQGSKAYLHCSSRIDEVEKMLKEIESKTRKKNDNG</sequence>